<dbReference type="AlphaFoldDB" id="A0A8J2WVM4"/>
<evidence type="ECO:0000256" key="1">
    <source>
        <dbReference type="SAM" id="MobiDB-lite"/>
    </source>
</evidence>
<feature type="compositionally biased region" description="Basic residues" evidence="1">
    <location>
        <begin position="1086"/>
        <end position="1103"/>
    </location>
</feature>
<dbReference type="InterPro" id="IPR020839">
    <property type="entry name" value="SCD"/>
</dbReference>
<dbReference type="Proteomes" id="UP000789595">
    <property type="component" value="Unassembled WGS sequence"/>
</dbReference>
<dbReference type="PANTHER" id="PTHR11199:SF0">
    <property type="entry name" value="LD34181P-RELATED"/>
    <property type="match status" value="1"/>
</dbReference>
<feature type="compositionally biased region" description="Basic residues" evidence="1">
    <location>
        <begin position="1"/>
        <end position="12"/>
    </location>
</feature>
<dbReference type="OrthoDB" id="498590at2759"/>
<sequence length="1103" mass="116624">MVARPSRARAKPRSLYDEQAEELRKKGVELQTQDDDEENEEQDDDRSATFVAEPTQKKARARTGAVAKPRTNAAPKQATALFKAVSAAKQEKGAALLTRFAFECCGAVDAKAIVGDSLDEDADDAAWTQLLTSLGDQLGSKATPRAYPLHPTAGRGDAFEERFRGAWAEVVDASARGDRGAYEETAISLIVDVLTCNAASFDLDPTDRVDGVRAALGSSKTPKKGSKAETCQQTVDDLEEARTKCDEALDELFEGVFSKRYRDSKPEVRAAVVKGLVGWVQARPSKFAATKYLKYAAWVLDFQDGAAVRASGARVLAAAFACAGDQKDTLRDFALRFAPRLGEMAHDVDPDCQAAAIQALRALKDCGLLDELELADIRSDALAFALDLEEFDANTSQGDAQRSLRDLGRFVEASVLGDDGPTTLTSLAADAFLALPERASLLRDWRAWVALLQRDDVDAAASQENQRLVDVLLRLCARSAETDSLSAAPALLEALPALLTKYGGDDDLLQTVCALGESASQASTKDARYVKACKALLDRVATTSDDASLNAAAKAIRAFSANSTDKKLSKAVSKCISEAAKPLLEEPAGDNDAVEAALMAAVKRIQALAQAVDVPAALSGGAALAEALAARAAQLADDGDVNAKACLEALGALVLWRAKACLDNIDDAGDAEPLDPVITACADGAARALACRYEAPTLALKGGDLHDLELREDDENTMQVTRAALDVVAVLAAAAHPGLKERQGLESMALPVETDAQLCSLVADACRRGDVSLEPCAHVAAAAPPETPARTDLWAAVVARAAKDDADLLPSLSSRLAGTGPDDVARVHLKALEAETLDQVTAKALAKSLVKAAATRADRADALHALLHAGVDAALADAPSTLILLGALRPYVDAAQPKRRGKDAEADSKVDRALVASVRDACAARASVIRRDADDDENWDLLDAFEGALGTHAPAKKKAPPAPEEEEPWDAPAEPPKLPKAKSPPRRRAPPARRGSGYRSALASSLSEPLEKIAEASDEDSDDGGAALLQRRSQDDVPDDLSAVSSLKDDDQAGSNSRKRKPHPLSPIPSAPVVESDEEPAEPSPKKKKTPKKSPPKRKSLGR</sequence>
<feature type="compositionally biased region" description="Basic residues" evidence="1">
    <location>
        <begin position="979"/>
        <end position="991"/>
    </location>
</feature>
<proteinExistence type="predicted"/>
<dbReference type="InterPro" id="IPR016024">
    <property type="entry name" value="ARM-type_fold"/>
</dbReference>
<gene>
    <name evidence="3" type="ORF">PECAL_3P00630</name>
</gene>
<accession>A0A8J2WVM4</accession>
<organism evidence="3 4">
    <name type="scientific">Pelagomonas calceolata</name>
    <dbReference type="NCBI Taxonomy" id="35677"/>
    <lineage>
        <taxon>Eukaryota</taxon>
        <taxon>Sar</taxon>
        <taxon>Stramenopiles</taxon>
        <taxon>Ochrophyta</taxon>
        <taxon>Pelagophyceae</taxon>
        <taxon>Pelagomonadales</taxon>
        <taxon>Pelagomonadaceae</taxon>
        <taxon>Pelagomonas</taxon>
    </lineage>
</organism>
<dbReference type="SUPFAM" id="SSF48371">
    <property type="entry name" value="ARM repeat"/>
    <property type="match status" value="1"/>
</dbReference>
<feature type="region of interest" description="Disordered" evidence="1">
    <location>
        <begin position="1"/>
        <end position="72"/>
    </location>
</feature>
<dbReference type="GO" id="GO:0008278">
    <property type="term" value="C:cohesin complex"/>
    <property type="evidence" value="ECO:0007669"/>
    <property type="project" value="TreeGrafter"/>
</dbReference>
<feature type="domain" description="SCD" evidence="2">
    <location>
        <begin position="257"/>
        <end position="344"/>
    </location>
</feature>
<dbReference type="GO" id="GO:0000785">
    <property type="term" value="C:chromatin"/>
    <property type="evidence" value="ECO:0007669"/>
    <property type="project" value="TreeGrafter"/>
</dbReference>
<evidence type="ECO:0000259" key="2">
    <source>
        <dbReference type="PROSITE" id="PS51425"/>
    </source>
</evidence>
<dbReference type="Pfam" id="PF21581">
    <property type="entry name" value="SCD"/>
    <property type="match status" value="1"/>
</dbReference>
<name>A0A8J2WVM4_9STRA</name>
<feature type="region of interest" description="Disordered" evidence="1">
    <location>
        <begin position="951"/>
        <end position="1103"/>
    </location>
</feature>
<comment type="caution">
    <text evidence="3">The sequence shown here is derived from an EMBL/GenBank/DDBJ whole genome shotgun (WGS) entry which is preliminary data.</text>
</comment>
<protein>
    <recommendedName>
        <fullName evidence="2">SCD domain-containing protein</fullName>
    </recommendedName>
</protein>
<dbReference type="PANTHER" id="PTHR11199">
    <property type="entry name" value="STROMAL ANTIGEN"/>
    <property type="match status" value="1"/>
</dbReference>
<evidence type="ECO:0000313" key="4">
    <source>
        <dbReference type="Proteomes" id="UP000789595"/>
    </source>
</evidence>
<dbReference type="EMBL" id="CAKKNE010000003">
    <property type="protein sequence ID" value="CAH0370192.1"/>
    <property type="molecule type" value="Genomic_DNA"/>
</dbReference>
<dbReference type="GO" id="GO:0003682">
    <property type="term" value="F:chromatin binding"/>
    <property type="evidence" value="ECO:0007669"/>
    <property type="project" value="TreeGrafter"/>
</dbReference>
<dbReference type="GO" id="GO:0005634">
    <property type="term" value="C:nucleus"/>
    <property type="evidence" value="ECO:0007669"/>
    <property type="project" value="TreeGrafter"/>
</dbReference>
<dbReference type="GO" id="GO:0007062">
    <property type="term" value="P:sister chromatid cohesion"/>
    <property type="evidence" value="ECO:0007669"/>
    <property type="project" value="TreeGrafter"/>
</dbReference>
<keyword evidence="4" id="KW-1185">Reference proteome</keyword>
<evidence type="ECO:0000313" key="3">
    <source>
        <dbReference type="EMBL" id="CAH0370192.1"/>
    </source>
</evidence>
<reference evidence="3" key="1">
    <citation type="submission" date="2021-11" db="EMBL/GenBank/DDBJ databases">
        <authorList>
            <consortium name="Genoscope - CEA"/>
            <person name="William W."/>
        </authorList>
    </citation>
    <scope>NUCLEOTIDE SEQUENCE</scope>
</reference>
<feature type="compositionally biased region" description="Acidic residues" evidence="1">
    <location>
        <begin position="32"/>
        <end position="44"/>
    </location>
</feature>
<dbReference type="PROSITE" id="PS51425">
    <property type="entry name" value="SCD"/>
    <property type="match status" value="1"/>
</dbReference>
<dbReference type="InterPro" id="IPR039662">
    <property type="entry name" value="Cohesin_Scc3/SA"/>
</dbReference>